<keyword evidence="5" id="KW-0547">Nucleotide-binding</keyword>
<evidence type="ECO:0000259" key="8">
    <source>
        <dbReference type="SMART" id="SM00904"/>
    </source>
</evidence>
<evidence type="ECO:0000256" key="5">
    <source>
        <dbReference type="ARBA" id="ARBA00022741"/>
    </source>
</evidence>
<dbReference type="Pfam" id="PF01687">
    <property type="entry name" value="Flavokinase"/>
    <property type="match status" value="1"/>
</dbReference>
<keyword evidence="6" id="KW-0067">ATP-binding</keyword>
<dbReference type="InterPro" id="IPR023468">
    <property type="entry name" value="Riboflavin_kinase"/>
</dbReference>
<organism evidence="9 10">
    <name type="scientific">Micromonospora rubida</name>
    <dbReference type="NCBI Taxonomy" id="2697657"/>
    <lineage>
        <taxon>Bacteria</taxon>
        <taxon>Bacillati</taxon>
        <taxon>Actinomycetota</taxon>
        <taxon>Actinomycetes</taxon>
        <taxon>Micromonosporales</taxon>
        <taxon>Micromonosporaceae</taxon>
        <taxon>Micromonospora</taxon>
    </lineage>
</organism>
<evidence type="ECO:0000256" key="7">
    <source>
        <dbReference type="ARBA" id="ARBA00047880"/>
    </source>
</evidence>
<dbReference type="SUPFAM" id="SSF82114">
    <property type="entry name" value="Riboflavin kinase-like"/>
    <property type="match status" value="1"/>
</dbReference>
<sequence>MCDGSQLGGDRLVWSGVAEARRLGVACVLLLLVPSPAEAVAVEDAGRLLAGLGVDAMCVQPLAVASARGGWDESTVAGLVAKLPAVALVLDPAAVAGGGGDPAAVGRRTGVAVHAVDPSGRRQPDRLSAAYVRERLLAGDVAAAAEAVGCPHRVTGVVVHGEGRGNGLGFPTANLALGEHSVVPGDGIYAGWFTVVDRSWSDGGMAGGVRYPAAISISRNPTFAGRRRTVEPHVLDVSANLYGQTVTTDFVERVRVPERFDSIEELIAAMQRDVENVRLVLRDVNR</sequence>
<dbReference type="InterPro" id="IPR023465">
    <property type="entry name" value="Riboflavin_kinase_dom_sf"/>
</dbReference>
<evidence type="ECO:0000256" key="2">
    <source>
        <dbReference type="ARBA" id="ARBA00022630"/>
    </source>
</evidence>
<dbReference type="GO" id="GO:0016301">
    <property type="term" value="F:kinase activity"/>
    <property type="evidence" value="ECO:0007669"/>
    <property type="project" value="UniProtKB-KW"/>
</dbReference>
<evidence type="ECO:0000313" key="9">
    <source>
        <dbReference type="EMBL" id="MFI0794212.1"/>
    </source>
</evidence>
<comment type="catalytic activity">
    <reaction evidence="7">
        <text>riboflavin + ATP = FMN + ADP + H(+)</text>
        <dbReference type="Rhea" id="RHEA:14357"/>
        <dbReference type="ChEBI" id="CHEBI:15378"/>
        <dbReference type="ChEBI" id="CHEBI:30616"/>
        <dbReference type="ChEBI" id="CHEBI:57986"/>
        <dbReference type="ChEBI" id="CHEBI:58210"/>
        <dbReference type="ChEBI" id="CHEBI:456216"/>
        <dbReference type="EC" id="2.7.1.26"/>
    </reaction>
</comment>
<gene>
    <name evidence="9" type="ORF">ACH4OY_16230</name>
</gene>
<proteinExistence type="predicted"/>
<keyword evidence="9" id="KW-0418">Kinase</keyword>
<evidence type="ECO:0000313" key="10">
    <source>
        <dbReference type="Proteomes" id="UP001611075"/>
    </source>
</evidence>
<comment type="caution">
    <text evidence="9">The sequence shown here is derived from an EMBL/GenBank/DDBJ whole genome shotgun (WGS) entry which is preliminary data.</text>
</comment>
<dbReference type="Proteomes" id="UP001611075">
    <property type="component" value="Unassembled WGS sequence"/>
</dbReference>
<evidence type="ECO:0000256" key="1">
    <source>
        <dbReference type="ARBA" id="ARBA00012105"/>
    </source>
</evidence>
<dbReference type="PANTHER" id="PTHR22749:SF6">
    <property type="entry name" value="RIBOFLAVIN KINASE"/>
    <property type="match status" value="1"/>
</dbReference>
<evidence type="ECO:0000256" key="3">
    <source>
        <dbReference type="ARBA" id="ARBA00022643"/>
    </source>
</evidence>
<evidence type="ECO:0000256" key="6">
    <source>
        <dbReference type="ARBA" id="ARBA00022840"/>
    </source>
</evidence>
<dbReference type="EMBL" id="JBIRPU010000010">
    <property type="protein sequence ID" value="MFI0794212.1"/>
    <property type="molecule type" value="Genomic_DNA"/>
</dbReference>
<keyword evidence="2" id="KW-0285">Flavoprotein</keyword>
<dbReference type="RefSeq" id="WP_396680323.1">
    <property type="nucleotide sequence ID" value="NZ_JBIRPU010000010.1"/>
</dbReference>
<feature type="domain" description="Riboflavin kinase" evidence="8">
    <location>
        <begin position="147"/>
        <end position="282"/>
    </location>
</feature>
<accession>A0ABW7SPT4</accession>
<keyword evidence="3" id="KW-0288">FMN</keyword>
<dbReference type="Gene3D" id="2.40.30.30">
    <property type="entry name" value="Riboflavin kinase-like"/>
    <property type="match status" value="1"/>
</dbReference>
<evidence type="ECO:0000256" key="4">
    <source>
        <dbReference type="ARBA" id="ARBA00022679"/>
    </source>
</evidence>
<keyword evidence="4" id="KW-0808">Transferase</keyword>
<dbReference type="EC" id="2.7.1.26" evidence="1"/>
<reference evidence="9 10" key="1">
    <citation type="submission" date="2024-10" db="EMBL/GenBank/DDBJ databases">
        <title>The Natural Products Discovery Center: Release of the First 8490 Sequenced Strains for Exploring Actinobacteria Biosynthetic Diversity.</title>
        <authorList>
            <person name="Kalkreuter E."/>
            <person name="Kautsar S.A."/>
            <person name="Yang D."/>
            <person name="Bader C.D."/>
            <person name="Teijaro C.N."/>
            <person name="Fluegel L."/>
            <person name="Davis C.M."/>
            <person name="Simpson J.R."/>
            <person name="Lauterbach L."/>
            <person name="Steele A.D."/>
            <person name="Gui C."/>
            <person name="Meng S."/>
            <person name="Li G."/>
            <person name="Viehrig K."/>
            <person name="Ye F."/>
            <person name="Su P."/>
            <person name="Kiefer A.F."/>
            <person name="Nichols A."/>
            <person name="Cepeda A.J."/>
            <person name="Yan W."/>
            <person name="Fan B."/>
            <person name="Jiang Y."/>
            <person name="Adhikari A."/>
            <person name="Zheng C.-J."/>
            <person name="Schuster L."/>
            <person name="Cowan T.M."/>
            <person name="Smanski M.J."/>
            <person name="Chevrette M.G."/>
            <person name="De Carvalho L.P.S."/>
            <person name="Shen B."/>
        </authorList>
    </citation>
    <scope>NUCLEOTIDE SEQUENCE [LARGE SCALE GENOMIC DNA]</scope>
    <source>
        <strain evidence="9 10">NPDC021253</strain>
    </source>
</reference>
<protein>
    <recommendedName>
        <fullName evidence="1">riboflavin kinase</fullName>
        <ecNumber evidence="1">2.7.1.26</ecNumber>
    </recommendedName>
</protein>
<keyword evidence="10" id="KW-1185">Reference proteome</keyword>
<dbReference type="InterPro" id="IPR015865">
    <property type="entry name" value="Riboflavin_kinase_bac/euk"/>
</dbReference>
<dbReference type="SMART" id="SM00904">
    <property type="entry name" value="Flavokinase"/>
    <property type="match status" value="1"/>
</dbReference>
<name>A0ABW7SPT4_9ACTN</name>
<dbReference type="PANTHER" id="PTHR22749">
    <property type="entry name" value="RIBOFLAVIN KINASE/FMN ADENYLYLTRANSFERASE"/>
    <property type="match status" value="1"/>
</dbReference>